<proteinExistence type="predicted"/>
<dbReference type="InterPro" id="IPR036770">
    <property type="entry name" value="Ankyrin_rpt-contain_sf"/>
</dbReference>
<dbReference type="PANTHER" id="PTHR22677:SF4">
    <property type="entry name" value="USHER SYNDROME TYPE-1G PROTEIN-LIKE PROTEIN"/>
    <property type="match status" value="1"/>
</dbReference>
<reference evidence="2" key="1">
    <citation type="submission" date="2022-06" db="EMBL/GenBank/DDBJ databases">
        <authorList>
            <person name="Berger JAMES D."/>
            <person name="Berger JAMES D."/>
        </authorList>
    </citation>
    <scope>NUCLEOTIDE SEQUENCE [LARGE SCALE GENOMIC DNA]</scope>
</reference>
<dbReference type="InterPro" id="IPR002110">
    <property type="entry name" value="Ankyrin_rpt"/>
</dbReference>
<protein>
    <recommendedName>
        <fullName evidence="4">ANK_REP_REGION domain-containing protein</fullName>
    </recommendedName>
</protein>
<organism evidence="2 3">
    <name type="scientific">Trichobilharzia regenti</name>
    <name type="common">Nasal bird schistosome</name>
    <dbReference type="NCBI Taxonomy" id="157069"/>
    <lineage>
        <taxon>Eukaryota</taxon>
        <taxon>Metazoa</taxon>
        <taxon>Spiralia</taxon>
        <taxon>Lophotrochozoa</taxon>
        <taxon>Platyhelminthes</taxon>
        <taxon>Trematoda</taxon>
        <taxon>Digenea</taxon>
        <taxon>Strigeidida</taxon>
        <taxon>Schistosomatoidea</taxon>
        <taxon>Schistosomatidae</taxon>
        <taxon>Trichobilharzia</taxon>
    </lineage>
</organism>
<feature type="repeat" description="ANK" evidence="1">
    <location>
        <begin position="167"/>
        <end position="205"/>
    </location>
</feature>
<evidence type="ECO:0000313" key="3">
    <source>
        <dbReference type="WBParaSite" id="TREG1_126150.3"/>
    </source>
</evidence>
<name>A0AA85J4N2_TRIRE</name>
<dbReference type="SUPFAM" id="SSF48403">
    <property type="entry name" value="Ankyrin repeat"/>
    <property type="match status" value="1"/>
</dbReference>
<dbReference type="WBParaSite" id="TREG1_126150.3">
    <property type="protein sequence ID" value="TREG1_126150.3"/>
    <property type="gene ID" value="TREG1_126150"/>
</dbReference>
<dbReference type="PANTHER" id="PTHR22677">
    <property type="entry name" value="ANKYRIN REPEAT DOMAIN-CONTAINING PROTEIN 60"/>
    <property type="match status" value="1"/>
</dbReference>
<keyword evidence="1" id="KW-0040">ANK repeat</keyword>
<dbReference type="PROSITE" id="PS50088">
    <property type="entry name" value="ANK_REPEAT"/>
    <property type="match status" value="1"/>
</dbReference>
<dbReference type="SMART" id="SM00248">
    <property type="entry name" value="ANK"/>
    <property type="match status" value="3"/>
</dbReference>
<dbReference type="Pfam" id="PF12796">
    <property type="entry name" value="Ank_2"/>
    <property type="match status" value="1"/>
</dbReference>
<dbReference type="PROSITE" id="PS50297">
    <property type="entry name" value="ANK_REP_REGION"/>
    <property type="match status" value="1"/>
</dbReference>
<evidence type="ECO:0000256" key="1">
    <source>
        <dbReference type="PROSITE-ProRule" id="PRU00023"/>
    </source>
</evidence>
<dbReference type="Proteomes" id="UP000050795">
    <property type="component" value="Unassembled WGS sequence"/>
</dbReference>
<dbReference type="AlphaFoldDB" id="A0AA85J4N2"/>
<reference evidence="3" key="2">
    <citation type="submission" date="2023-11" db="UniProtKB">
        <authorList>
            <consortium name="WormBaseParasite"/>
        </authorList>
    </citation>
    <scope>IDENTIFICATION</scope>
</reference>
<dbReference type="InterPro" id="IPR039323">
    <property type="entry name" value="ANKRD_45/46/60"/>
</dbReference>
<accession>A0AA85J4N2</accession>
<evidence type="ECO:0000313" key="2">
    <source>
        <dbReference type="Proteomes" id="UP000050795"/>
    </source>
</evidence>
<dbReference type="Gene3D" id="1.25.40.20">
    <property type="entry name" value="Ankyrin repeat-containing domain"/>
    <property type="match status" value="1"/>
</dbReference>
<keyword evidence="2" id="KW-1185">Reference proteome</keyword>
<evidence type="ECO:0008006" key="4">
    <source>
        <dbReference type="Google" id="ProtNLM"/>
    </source>
</evidence>
<sequence>MTARRATTQNNFRIFLLTFLESSHCLKCLSPVTLIKDVVREVELCIGISSDLMHISFIDKGDLHRDLSLTDSNIVNESSILVTTSRPLETLFKSIVTGDIKLIINQGLSEFFPYPTGFLINISVKQRQEFIKRRLNTALLFSSGLGLANICNTLICLGANINATTKLGRTALHIAAAHSSSPSSSFEEVIKSLVERGANMKLKDAFGETPLDVAKRYGNRHTVYLLQRLNWLQRCQSAKPQYLDVPLKTFQMCDSANPKWRRNINGQIYLQAN</sequence>